<dbReference type="InterPro" id="IPR036322">
    <property type="entry name" value="WD40_repeat_dom_sf"/>
</dbReference>
<dbReference type="EMBL" id="BRYB01000470">
    <property type="protein sequence ID" value="GMI30553.1"/>
    <property type="molecule type" value="Genomic_DNA"/>
</dbReference>
<evidence type="ECO:0000313" key="4">
    <source>
        <dbReference type="Proteomes" id="UP001165060"/>
    </source>
</evidence>
<dbReference type="PROSITE" id="PS50294">
    <property type="entry name" value="WD_REPEATS_REGION"/>
    <property type="match status" value="1"/>
</dbReference>
<accession>A0ABQ6MR80</accession>
<gene>
    <name evidence="3" type="ORF">TeGR_g2121</name>
</gene>
<dbReference type="Gene3D" id="2.130.10.10">
    <property type="entry name" value="YVTN repeat-like/Quinoprotein amine dehydrogenase"/>
    <property type="match status" value="1"/>
</dbReference>
<dbReference type="PROSITE" id="PS50082">
    <property type="entry name" value="WD_REPEATS_2"/>
    <property type="match status" value="1"/>
</dbReference>
<feature type="repeat" description="WD" evidence="1">
    <location>
        <begin position="359"/>
        <end position="391"/>
    </location>
</feature>
<sequence length="417" mass="43444">MLGFSPPPSPFLHFHTSSLSLLSTPSLLSPHKSSPCASLAVDSTRRYLLSAGSDATVAVFDIDPTGKGVPAPLPEPPAPEGTARTALQEYEDSVRWARTSRRRKPLFRAARGAPRHSASATVARWFPPDNGLFATADRGGRVLLWDANRGEPACAFEPAANARSSAAGYAVTDLQFSPDPSAFAASTTAGAVLLYSPASPPTPTRSLPNLSRSPLSSLRFHPSVPHLLLAAAGPGDGSLQLHDLRRSGATSLLATFQPTNTSAAADLSGAPLAAPPRAPGDASSLEAARALPAHEAGTANAAWSPCGGFVLEVLGGEVGGRRHLENLYYVTPGTAGSSAVKLGQVFNFGGGARKEEVSLEGHLSPVRAVACGGEQRGLFTGSSDGMILAWDYVERGEGGGRRKRRAEEDVDDWGEDE</sequence>
<dbReference type="PANTHER" id="PTHR46202">
    <property type="entry name" value="DNA EXCISION REPAIR PROTEIN ERCC-8"/>
    <property type="match status" value="1"/>
</dbReference>
<evidence type="ECO:0000256" key="2">
    <source>
        <dbReference type="SAM" id="MobiDB-lite"/>
    </source>
</evidence>
<dbReference type="InterPro" id="IPR001680">
    <property type="entry name" value="WD40_rpt"/>
</dbReference>
<dbReference type="SUPFAM" id="SSF50978">
    <property type="entry name" value="WD40 repeat-like"/>
    <property type="match status" value="1"/>
</dbReference>
<dbReference type="Pfam" id="PF00400">
    <property type="entry name" value="WD40"/>
    <property type="match status" value="2"/>
</dbReference>
<feature type="region of interest" description="Disordered" evidence="2">
    <location>
        <begin position="397"/>
        <end position="417"/>
    </location>
</feature>
<dbReference type="SMART" id="SM00320">
    <property type="entry name" value="WD40"/>
    <property type="match status" value="5"/>
</dbReference>
<reference evidence="3 4" key="1">
    <citation type="journal article" date="2023" name="Commun. Biol.">
        <title>Genome analysis of Parmales, the sister group of diatoms, reveals the evolutionary specialization of diatoms from phago-mixotrophs to photoautotrophs.</title>
        <authorList>
            <person name="Ban H."/>
            <person name="Sato S."/>
            <person name="Yoshikawa S."/>
            <person name="Yamada K."/>
            <person name="Nakamura Y."/>
            <person name="Ichinomiya M."/>
            <person name="Sato N."/>
            <person name="Blanc-Mathieu R."/>
            <person name="Endo H."/>
            <person name="Kuwata A."/>
            <person name="Ogata H."/>
        </authorList>
    </citation>
    <scope>NUCLEOTIDE SEQUENCE [LARGE SCALE GENOMIC DNA]</scope>
</reference>
<evidence type="ECO:0008006" key="5">
    <source>
        <dbReference type="Google" id="ProtNLM"/>
    </source>
</evidence>
<comment type="caution">
    <text evidence="3">The sequence shown here is derived from an EMBL/GenBank/DDBJ whole genome shotgun (WGS) entry which is preliminary data.</text>
</comment>
<protein>
    <recommendedName>
        <fullName evidence="5">WD40 repeat-like protein</fullName>
    </recommendedName>
</protein>
<dbReference type="InterPro" id="IPR015943">
    <property type="entry name" value="WD40/YVTN_repeat-like_dom_sf"/>
</dbReference>
<evidence type="ECO:0000256" key="1">
    <source>
        <dbReference type="PROSITE-ProRule" id="PRU00221"/>
    </source>
</evidence>
<dbReference type="InterPro" id="IPR042238">
    <property type="entry name" value="Rad28/ERCC8/Ckn1/ATCSA-1"/>
</dbReference>
<proteinExistence type="predicted"/>
<feature type="compositionally biased region" description="Acidic residues" evidence="2">
    <location>
        <begin position="408"/>
        <end position="417"/>
    </location>
</feature>
<dbReference type="Proteomes" id="UP001165060">
    <property type="component" value="Unassembled WGS sequence"/>
</dbReference>
<organism evidence="3 4">
    <name type="scientific">Tetraparma gracilis</name>
    <dbReference type="NCBI Taxonomy" id="2962635"/>
    <lineage>
        <taxon>Eukaryota</taxon>
        <taxon>Sar</taxon>
        <taxon>Stramenopiles</taxon>
        <taxon>Ochrophyta</taxon>
        <taxon>Bolidophyceae</taxon>
        <taxon>Parmales</taxon>
        <taxon>Triparmaceae</taxon>
        <taxon>Tetraparma</taxon>
    </lineage>
</organism>
<dbReference type="PANTHER" id="PTHR46202:SF1">
    <property type="entry name" value="DNA EXCISION REPAIR PROTEIN ERCC-8"/>
    <property type="match status" value="1"/>
</dbReference>
<evidence type="ECO:0000313" key="3">
    <source>
        <dbReference type="EMBL" id="GMI30553.1"/>
    </source>
</evidence>
<name>A0ABQ6MR80_9STRA</name>
<keyword evidence="4" id="KW-1185">Reference proteome</keyword>
<keyword evidence="1" id="KW-0853">WD repeat</keyword>